<comment type="caution">
    <text evidence="1">The sequence shown here is derived from an EMBL/GenBank/DDBJ whole genome shotgun (WGS) entry which is preliminary data.</text>
</comment>
<reference evidence="1 2" key="1">
    <citation type="submission" date="2019-08" db="EMBL/GenBank/DDBJ databases">
        <title>Aureimonas fodiniaquatilis sp. nov., isolated from a coal mine wastewater.</title>
        <authorList>
            <person name="Kim W."/>
        </authorList>
    </citation>
    <scope>NUCLEOTIDE SEQUENCE [LARGE SCALE GENOMIC DNA]</scope>
    <source>
        <strain evidence="1 2">CAU 1482</strain>
    </source>
</reference>
<gene>
    <name evidence="1" type="ORF">FPY71_09435</name>
</gene>
<sequence length="133" mass="14075">MKAQNVVLLAATMLLAGCDTARIEVPTHSSREVNQSEKAAVLHRLASDPSAPGIMIEHIEGSEHRQTGVLTVCGYVTGITPAGTRSRPALFGGQIEPVPPYKFTPFAAPGKGQNNQRTATLRSLCAADGLQVR</sequence>
<evidence type="ECO:0000313" key="2">
    <source>
        <dbReference type="Proteomes" id="UP000324738"/>
    </source>
</evidence>
<name>A0A5B0DYR4_9HYPH</name>
<dbReference type="RefSeq" id="WP_149299916.1">
    <property type="nucleotide sequence ID" value="NZ_VTWH01000002.1"/>
</dbReference>
<protein>
    <submittedName>
        <fullName evidence="1">Uncharacterized protein</fullName>
    </submittedName>
</protein>
<accession>A0A5B0DYR4</accession>
<dbReference type="PROSITE" id="PS51257">
    <property type="entry name" value="PROKAR_LIPOPROTEIN"/>
    <property type="match status" value="1"/>
</dbReference>
<keyword evidence="2" id="KW-1185">Reference proteome</keyword>
<dbReference type="OrthoDB" id="9800776at2"/>
<dbReference type="Proteomes" id="UP000324738">
    <property type="component" value="Unassembled WGS sequence"/>
</dbReference>
<proteinExistence type="predicted"/>
<dbReference type="EMBL" id="VTWH01000002">
    <property type="protein sequence ID" value="KAA0970700.1"/>
    <property type="molecule type" value="Genomic_DNA"/>
</dbReference>
<dbReference type="AlphaFoldDB" id="A0A5B0DYR4"/>
<organism evidence="1 2">
    <name type="scientific">Aureimonas fodinaquatilis</name>
    <dbReference type="NCBI Taxonomy" id="2565783"/>
    <lineage>
        <taxon>Bacteria</taxon>
        <taxon>Pseudomonadati</taxon>
        <taxon>Pseudomonadota</taxon>
        <taxon>Alphaproteobacteria</taxon>
        <taxon>Hyphomicrobiales</taxon>
        <taxon>Aurantimonadaceae</taxon>
        <taxon>Aureimonas</taxon>
    </lineage>
</organism>
<evidence type="ECO:0000313" key="1">
    <source>
        <dbReference type="EMBL" id="KAA0970700.1"/>
    </source>
</evidence>